<dbReference type="SMART" id="SM00233">
    <property type="entry name" value="PH"/>
    <property type="match status" value="1"/>
</dbReference>
<dbReference type="InterPro" id="IPR000980">
    <property type="entry name" value="SH2"/>
</dbReference>
<dbReference type="Gene3D" id="2.30.29.30">
    <property type="entry name" value="Pleckstrin-homology domain (PH domain)/Phosphotyrosine-binding domain (PTB)"/>
    <property type="match status" value="1"/>
</dbReference>
<comment type="caution">
    <text evidence="5">The sequence shown here is derived from an EMBL/GenBank/DDBJ whole genome shotgun (WGS) entry which is preliminary data.</text>
</comment>
<gene>
    <name evidence="5" type="ORF">CVLEPA_LOCUS21462</name>
</gene>
<evidence type="ECO:0000259" key="3">
    <source>
        <dbReference type="PROSITE" id="PS50001"/>
    </source>
</evidence>
<dbReference type="SMART" id="SM00252">
    <property type="entry name" value="SH2"/>
    <property type="match status" value="1"/>
</dbReference>
<dbReference type="Pfam" id="PF00169">
    <property type="entry name" value="PH"/>
    <property type="match status" value="1"/>
</dbReference>
<evidence type="ECO:0000313" key="5">
    <source>
        <dbReference type="EMBL" id="CAK8689459.1"/>
    </source>
</evidence>
<reference evidence="5 6" key="1">
    <citation type="submission" date="2024-02" db="EMBL/GenBank/DDBJ databases">
        <authorList>
            <person name="Daric V."/>
            <person name="Darras S."/>
        </authorList>
    </citation>
    <scope>NUCLEOTIDE SEQUENCE [LARGE SCALE GENOMIC DNA]</scope>
</reference>
<dbReference type="InterPro" id="IPR011993">
    <property type="entry name" value="PH-like_dom_sf"/>
</dbReference>
<accession>A0ABP0GFP6</accession>
<proteinExistence type="predicted"/>
<keyword evidence="6" id="KW-1185">Reference proteome</keyword>
<feature type="domain" description="PH" evidence="4">
    <location>
        <begin position="144"/>
        <end position="239"/>
    </location>
</feature>
<dbReference type="InterPro" id="IPR036860">
    <property type="entry name" value="SH2_dom_sf"/>
</dbReference>
<dbReference type="PANTHER" id="PTHR14336:SF15">
    <property type="entry name" value="DUAL ADAPTER FOR PHOSPHOTYROSINE AND 3-PHOSPHOTYROSINE AND 3-PHOSPHOINOSITIDE"/>
    <property type="match status" value="1"/>
</dbReference>
<dbReference type="PROSITE" id="PS50001">
    <property type="entry name" value="SH2"/>
    <property type="match status" value="1"/>
</dbReference>
<feature type="domain" description="SH2" evidence="3">
    <location>
        <begin position="6"/>
        <end position="106"/>
    </location>
</feature>
<evidence type="ECO:0000256" key="2">
    <source>
        <dbReference type="PROSITE-ProRule" id="PRU00191"/>
    </source>
</evidence>
<dbReference type="SUPFAM" id="SSF55550">
    <property type="entry name" value="SH2 domain"/>
    <property type="match status" value="1"/>
</dbReference>
<dbReference type="InterPro" id="IPR051707">
    <property type="entry name" value="PI-Interact_SigTrans_Reg"/>
</dbReference>
<organism evidence="5 6">
    <name type="scientific">Clavelina lepadiformis</name>
    <name type="common">Light-bulb sea squirt</name>
    <name type="synonym">Ascidia lepadiformis</name>
    <dbReference type="NCBI Taxonomy" id="159417"/>
    <lineage>
        <taxon>Eukaryota</taxon>
        <taxon>Metazoa</taxon>
        <taxon>Chordata</taxon>
        <taxon>Tunicata</taxon>
        <taxon>Ascidiacea</taxon>
        <taxon>Aplousobranchia</taxon>
        <taxon>Clavelinidae</taxon>
        <taxon>Clavelina</taxon>
    </lineage>
</organism>
<dbReference type="EMBL" id="CAWYQH010000108">
    <property type="protein sequence ID" value="CAK8689459.1"/>
    <property type="molecule type" value="Genomic_DNA"/>
</dbReference>
<dbReference type="PRINTS" id="PR00401">
    <property type="entry name" value="SH2DOMAIN"/>
</dbReference>
<sequence>MDSLDWYHGNMSRHIAEALLMANGREGSFLLRDVPGTQCVSVRGQDAVKHFKMERKGSKITFAHSEFDSVSQLLQVFANQVILCSQTGSLSKNFEQGTFLILKHPYPKQVEEPDSYDETMMLHSTFRDNATLEDLKRQTKAVALASKSGYLTKQGGNVKNWKLRWFVLLRNEFSYFESRSSVKPIRTINLEECEKMETCELPGKSNCFKLSFPERTWYFSANSEEDLGDWVSIIQWKLNQNQSQEQKSNKFIF</sequence>
<protein>
    <recommendedName>
        <fullName evidence="7">Dual adapter for phosphotyrosine and 3-phosphotyrosine and 3-phosphoinositide</fullName>
    </recommendedName>
</protein>
<dbReference type="InterPro" id="IPR001849">
    <property type="entry name" value="PH_domain"/>
</dbReference>
<dbReference type="Proteomes" id="UP001642483">
    <property type="component" value="Unassembled WGS sequence"/>
</dbReference>
<evidence type="ECO:0000313" key="6">
    <source>
        <dbReference type="Proteomes" id="UP001642483"/>
    </source>
</evidence>
<dbReference type="PANTHER" id="PTHR14336">
    <property type="entry name" value="TANDEM PH DOMAIN CONTAINING PROTEIN"/>
    <property type="match status" value="1"/>
</dbReference>
<evidence type="ECO:0000256" key="1">
    <source>
        <dbReference type="ARBA" id="ARBA00022999"/>
    </source>
</evidence>
<dbReference type="SUPFAM" id="SSF50729">
    <property type="entry name" value="PH domain-like"/>
    <property type="match status" value="1"/>
</dbReference>
<dbReference type="PROSITE" id="PS50003">
    <property type="entry name" value="PH_DOMAIN"/>
    <property type="match status" value="1"/>
</dbReference>
<keyword evidence="1 2" id="KW-0727">SH2 domain</keyword>
<dbReference type="Gene3D" id="3.30.505.10">
    <property type="entry name" value="SH2 domain"/>
    <property type="match status" value="1"/>
</dbReference>
<name>A0ABP0GFP6_CLALP</name>
<dbReference type="Pfam" id="PF00017">
    <property type="entry name" value="SH2"/>
    <property type="match status" value="1"/>
</dbReference>
<evidence type="ECO:0008006" key="7">
    <source>
        <dbReference type="Google" id="ProtNLM"/>
    </source>
</evidence>
<evidence type="ECO:0000259" key="4">
    <source>
        <dbReference type="PROSITE" id="PS50003"/>
    </source>
</evidence>